<sequence>MGDFTITEEGADGKPLKPQCNYSGKVLGCETSKGTSVLHNHLKSGNCKRSRAANEQRPHPTRSI</sequence>
<protein>
    <recommendedName>
        <fullName evidence="3">BED-type domain-containing protein</fullName>
    </recommendedName>
</protein>
<organism evidence="2">
    <name type="scientific">Setaria italica</name>
    <name type="common">Foxtail millet</name>
    <name type="synonym">Panicum italicum</name>
    <dbReference type="NCBI Taxonomy" id="4555"/>
    <lineage>
        <taxon>Eukaryota</taxon>
        <taxon>Viridiplantae</taxon>
        <taxon>Streptophyta</taxon>
        <taxon>Embryophyta</taxon>
        <taxon>Tracheophyta</taxon>
        <taxon>Spermatophyta</taxon>
        <taxon>Magnoliopsida</taxon>
        <taxon>Liliopsida</taxon>
        <taxon>Poales</taxon>
        <taxon>Poaceae</taxon>
        <taxon>PACMAD clade</taxon>
        <taxon>Panicoideae</taxon>
        <taxon>Panicodae</taxon>
        <taxon>Paniceae</taxon>
        <taxon>Cenchrinae</taxon>
        <taxon>Setaria</taxon>
    </lineage>
</organism>
<accession>A0A368RZ46</accession>
<name>A0A368RZ46_SETIT</name>
<reference evidence="2" key="1">
    <citation type="journal article" date="2012" name="Nat. Biotechnol.">
        <title>Reference genome sequence of the model plant Setaria.</title>
        <authorList>
            <person name="Bennetzen J.L."/>
            <person name="Schmutz J."/>
            <person name="Wang H."/>
            <person name="Percifield R."/>
            <person name="Hawkins J."/>
            <person name="Pontaroli A.C."/>
            <person name="Estep M."/>
            <person name="Feng L."/>
            <person name="Vaughn J.N."/>
            <person name="Grimwood J."/>
            <person name="Jenkins J."/>
            <person name="Barry K."/>
            <person name="Lindquist E."/>
            <person name="Hellsten U."/>
            <person name="Deshpande S."/>
            <person name="Wang X."/>
            <person name="Wu X."/>
            <person name="Mitros T."/>
            <person name="Triplett J."/>
            <person name="Yang X."/>
            <person name="Ye C.Y."/>
            <person name="Mauro-Herrera M."/>
            <person name="Wang L."/>
            <person name="Li P."/>
            <person name="Sharma M."/>
            <person name="Sharma R."/>
            <person name="Ronald P.C."/>
            <person name="Panaud O."/>
            <person name="Kellogg E.A."/>
            <person name="Brutnell T.P."/>
            <person name="Doust A.N."/>
            <person name="Tuskan G.A."/>
            <person name="Rokhsar D."/>
            <person name="Devos K.M."/>
        </authorList>
    </citation>
    <scope>NUCLEOTIDE SEQUENCE [LARGE SCALE GENOMIC DNA]</scope>
    <source>
        <strain evidence="2">Yugu1</strain>
    </source>
</reference>
<dbReference type="EMBL" id="CM003534">
    <property type="protein sequence ID" value="RCV35452.1"/>
    <property type="molecule type" value="Genomic_DNA"/>
</dbReference>
<gene>
    <name evidence="2" type="ORF">SETIT_7G241000v2</name>
</gene>
<feature type="region of interest" description="Disordered" evidence="1">
    <location>
        <begin position="44"/>
        <end position="64"/>
    </location>
</feature>
<evidence type="ECO:0000256" key="1">
    <source>
        <dbReference type="SAM" id="MobiDB-lite"/>
    </source>
</evidence>
<evidence type="ECO:0008006" key="3">
    <source>
        <dbReference type="Google" id="ProtNLM"/>
    </source>
</evidence>
<reference evidence="2" key="2">
    <citation type="submission" date="2015-07" db="EMBL/GenBank/DDBJ databases">
        <authorList>
            <person name="Noorani M."/>
        </authorList>
    </citation>
    <scope>NUCLEOTIDE SEQUENCE</scope>
    <source>
        <strain evidence="2">Yugu1</strain>
    </source>
</reference>
<proteinExistence type="predicted"/>
<dbReference type="AlphaFoldDB" id="A0A368RZ46"/>
<dbReference type="OrthoDB" id="10477277at2759"/>
<evidence type="ECO:0000313" key="2">
    <source>
        <dbReference type="EMBL" id="RCV35452.1"/>
    </source>
</evidence>